<keyword evidence="1" id="KW-0732">Signal</keyword>
<evidence type="ECO:0000313" key="3">
    <source>
        <dbReference type="Proteomes" id="UP000184010"/>
    </source>
</evidence>
<reference evidence="3" key="1">
    <citation type="submission" date="2016-12" db="EMBL/GenBank/DDBJ databases">
        <authorList>
            <person name="Varghese N."/>
            <person name="Submissions S."/>
        </authorList>
    </citation>
    <scope>NUCLEOTIDE SEQUENCE [LARGE SCALE GENOMIC DNA]</scope>
    <source>
        <strain evidence="3">DSM 11544</strain>
    </source>
</reference>
<organism evidence="2 3">
    <name type="scientific">Desulfitobacterium chlororespirans DSM 11544</name>
    <dbReference type="NCBI Taxonomy" id="1121395"/>
    <lineage>
        <taxon>Bacteria</taxon>
        <taxon>Bacillati</taxon>
        <taxon>Bacillota</taxon>
        <taxon>Clostridia</taxon>
        <taxon>Eubacteriales</taxon>
        <taxon>Desulfitobacteriaceae</taxon>
        <taxon>Desulfitobacterium</taxon>
    </lineage>
</organism>
<dbReference type="EMBL" id="FRDN01000007">
    <property type="protein sequence ID" value="SHN72483.1"/>
    <property type="molecule type" value="Genomic_DNA"/>
</dbReference>
<dbReference type="Proteomes" id="UP000184010">
    <property type="component" value="Unassembled WGS sequence"/>
</dbReference>
<keyword evidence="3" id="KW-1185">Reference proteome</keyword>
<evidence type="ECO:0000256" key="1">
    <source>
        <dbReference type="SAM" id="SignalP"/>
    </source>
</evidence>
<dbReference type="AlphaFoldDB" id="A0A1M7TPC8"/>
<dbReference type="RefSeq" id="WP_072772739.1">
    <property type="nucleotide sequence ID" value="NZ_FRDN01000007.1"/>
</dbReference>
<protein>
    <submittedName>
        <fullName evidence="2">Uncharacterized protein</fullName>
    </submittedName>
</protein>
<name>A0A1M7TPC8_9FIRM</name>
<proteinExistence type="predicted"/>
<accession>A0A1M7TPC8</accession>
<gene>
    <name evidence="2" type="ORF">SAMN02745215_02312</name>
</gene>
<sequence>MKKLLSLFLSLMLLSVMVIPVSAAETSAPVLDSTSVYMDADSKNTFAKQMDAKFATDLQNGSVKKGSVEEIEELMRQSTFATGQEKEKINQTLEKFGVYEYAPDLSPSTTIVPYSATNDVYLTTPSVFYESWENTWTVTCGGNWRNDNWDEAILLGNIGGYDGFGVGYTNTTKPYQSSVVRSWGYIANKDSSVSVATSNRSDGDGSKGFGFRLQDYTRYNNDGTLGYVGYQWYGSSTYDSWFGTYSGLATGYYIHTWASTSLTSVEFGVSGNTAGIKAVLSSSSNSFPAYSNDKIFGVYP</sequence>
<evidence type="ECO:0000313" key="2">
    <source>
        <dbReference type="EMBL" id="SHN72483.1"/>
    </source>
</evidence>
<feature type="chain" id="PRO_5039076955" evidence="1">
    <location>
        <begin position="24"/>
        <end position="300"/>
    </location>
</feature>
<feature type="signal peptide" evidence="1">
    <location>
        <begin position="1"/>
        <end position="23"/>
    </location>
</feature>